<evidence type="ECO:0000313" key="3">
    <source>
        <dbReference type="Proteomes" id="UP000626092"/>
    </source>
</evidence>
<sequence>MQMLLEDSITIKVKIIEQFNAGLFDYLIATDDSQLKEKEQADGESRLERKRSRKHAREKMDSEFGVVGRIDFRNVHTICLCFRGINVPL</sequence>
<organism evidence="2 3">
    <name type="scientific">Rhododendron simsii</name>
    <name type="common">Sims's rhododendron</name>
    <dbReference type="NCBI Taxonomy" id="118357"/>
    <lineage>
        <taxon>Eukaryota</taxon>
        <taxon>Viridiplantae</taxon>
        <taxon>Streptophyta</taxon>
        <taxon>Embryophyta</taxon>
        <taxon>Tracheophyta</taxon>
        <taxon>Spermatophyta</taxon>
        <taxon>Magnoliopsida</taxon>
        <taxon>eudicotyledons</taxon>
        <taxon>Gunneridae</taxon>
        <taxon>Pentapetalae</taxon>
        <taxon>asterids</taxon>
        <taxon>Ericales</taxon>
        <taxon>Ericaceae</taxon>
        <taxon>Ericoideae</taxon>
        <taxon>Rhodoreae</taxon>
        <taxon>Rhododendron</taxon>
    </lineage>
</organism>
<dbReference type="Proteomes" id="UP000626092">
    <property type="component" value="Unassembled WGS sequence"/>
</dbReference>
<name>A0A834LXY0_RHOSS</name>
<proteinExistence type="predicted"/>
<comment type="caution">
    <text evidence="2">The sequence shown here is derived from an EMBL/GenBank/DDBJ whole genome shotgun (WGS) entry which is preliminary data.</text>
</comment>
<dbReference type="EMBL" id="WJXA01000002">
    <property type="protein sequence ID" value="KAF7150223.1"/>
    <property type="molecule type" value="Genomic_DNA"/>
</dbReference>
<dbReference type="OrthoDB" id="1733346at2759"/>
<feature type="compositionally biased region" description="Basic and acidic residues" evidence="1">
    <location>
        <begin position="38"/>
        <end position="47"/>
    </location>
</feature>
<evidence type="ECO:0000313" key="2">
    <source>
        <dbReference type="EMBL" id="KAF7150223.1"/>
    </source>
</evidence>
<feature type="region of interest" description="Disordered" evidence="1">
    <location>
        <begin position="38"/>
        <end position="59"/>
    </location>
</feature>
<dbReference type="AlphaFoldDB" id="A0A834LXY0"/>
<accession>A0A834LXY0</accession>
<evidence type="ECO:0000256" key="1">
    <source>
        <dbReference type="SAM" id="MobiDB-lite"/>
    </source>
</evidence>
<feature type="compositionally biased region" description="Basic residues" evidence="1">
    <location>
        <begin position="48"/>
        <end position="57"/>
    </location>
</feature>
<keyword evidence="3" id="KW-1185">Reference proteome</keyword>
<protein>
    <submittedName>
        <fullName evidence="2">Uncharacterized protein</fullName>
    </submittedName>
</protein>
<gene>
    <name evidence="2" type="ORF">RHSIM_Rhsim02G0062600</name>
</gene>
<reference evidence="2" key="1">
    <citation type="submission" date="2019-11" db="EMBL/GenBank/DDBJ databases">
        <authorList>
            <person name="Liu Y."/>
            <person name="Hou J."/>
            <person name="Li T.-Q."/>
            <person name="Guan C.-H."/>
            <person name="Wu X."/>
            <person name="Wu H.-Z."/>
            <person name="Ling F."/>
            <person name="Zhang R."/>
            <person name="Shi X.-G."/>
            <person name="Ren J.-P."/>
            <person name="Chen E.-F."/>
            <person name="Sun J.-M."/>
        </authorList>
    </citation>
    <scope>NUCLEOTIDE SEQUENCE</scope>
    <source>
        <strain evidence="2">Adult_tree_wgs_1</strain>
        <tissue evidence="2">Leaves</tissue>
    </source>
</reference>